<organism evidence="2 3">
    <name type="scientific">Teladorsagia circumcincta</name>
    <name type="common">Brown stomach worm</name>
    <name type="synonym">Ostertagia circumcincta</name>
    <dbReference type="NCBI Taxonomy" id="45464"/>
    <lineage>
        <taxon>Eukaryota</taxon>
        <taxon>Metazoa</taxon>
        <taxon>Ecdysozoa</taxon>
        <taxon>Nematoda</taxon>
        <taxon>Chromadorea</taxon>
        <taxon>Rhabditida</taxon>
        <taxon>Rhabditina</taxon>
        <taxon>Rhabditomorpha</taxon>
        <taxon>Strongyloidea</taxon>
        <taxon>Trichostrongylidae</taxon>
        <taxon>Teladorsagia</taxon>
    </lineage>
</organism>
<reference evidence="2 3" key="1">
    <citation type="submission" date="2015-09" db="EMBL/GenBank/DDBJ databases">
        <title>Draft genome of the parasitic nematode Teladorsagia circumcincta isolate WARC Sus (inbred).</title>
        <authorList>
            <person name="Mitreva M."/>
        </authorList>
    </citation>
    <scope>NUCLEOTIDE SEQUENCE [LARGE SCALE GENOMIC DNA]</scope>
    <source>
        <strain evidence="2 3">S</strain>
    </source>
</reference>
<dbReference type="InterPro" id="IPR011059">
    <property type="entry name" value="Metal-dep_hydrolase_composite"/>
</dbReference>
<protein>
    <submittedName>
        <fullName evidence="2">Uncharacterized protein</fullName>
    </submittedName>
</protein>
<dbReference type="AlphaFoldDB" id="A0A2G9T4Y1"/>
<dbReference type="Gene3D" id="2.30.40.10">
    <property type="entry name" value="Urease, subunit C, domain 1"/>
    <property type="match status" value="1"/>
</dbReference>
<dbReference type="EMBL" id="KZ421581">
    <property type="protein sequence ID" value="PIO53001.1"/>
    <property type="molecule type" value="Genomic_DNA"/>
</dbReference>
<evidence type="ECO:0000256" key="1">
    <source>
        <dbReference type="SAM" id="MobiDB-lite"/>
    </source>
</evidence>
<gene>
    <name evidence="2" type="ORF">TELCIR_25684</name>
</gene>
<sequence length="92" mass="9892">ASVTIVGGRVAWKDGKIQDVKGGFVQLSPSSPYLFSVVQQRDKISCAEKVDRGDVAGASSNGHLPRRGNPEPSPFDRPVPRKSHMESNISFG</sequence>
<dbReference type="OrthoDB" id="10258955at2759"/>
<dbReference type="GO" id="GO:0016810">
    <property type="term" value="F:hydrolase activity, acting on carbon-nitrogen (but not peptide) bonds"/>
    <property type="evidence" value="ECO:0007669"/>
    <property type="project" value="InterPro"/>
</dbReference>
<evidence type="ECO:0000313" key="3">
    <source>
        <dbReference type="Proteomes" id="UP000230423"/>
    </source>
</evidence>
<evidence type="ECO:0000313" key="2">
    <source>
        <dbReference type="EMBL" id="PIO53001.1"/>
    </source>
</evidence>
<accession>A0A2G9T4Y1</accession>
<name>A0A2G9T4Y1_TELCI</name>
<dbReference type="Proteomes" id="UP000230423">
    <property type="component" value="Unassembled WGS sequence"/>
</dbReference>
<proteinExistence type="predicted"/>
<keyword evidence="3" id="KW-1185">Reference proteome</keyword>
<feature type="region of interest" description="Disordered" evidence="1">
    <location>
        <begin position="49"/>
        <end position="92"/>
    </location>
</feature>
<feature type="non-terminal residue" evidence="2">
    <location>
        <position position="1"/>
    </location>
</feature>